<proteinExistence type="inferred from homology"/>
<feature type="transmembrane region" description="Helical" evidence="8">
    <location>
        <begin position="401"/>
        <end position="422"/>
    </location>
</feature>
<gene>
    <name evidence="9" type="ORF">CYPRO_0193</name>
</gene>
<dbReference type="Pfam" id="PF01235">
    <property type="entry name" value="Na_Ala_symp"/>
    <property type="match status" value="1"/>
</dbReference>
<evidence type="ECO:0000256" key="3">
    <source>
        <dbReference type="ARBA" id="ARBA00022448"/>
    </source>
</evidence>
<evidence type="ECO:0000256" key="8">
    <source>
        <dbReference type="RuleBase" id="RU363064"/>
    </source>
</evidence>
<dbReference type="EMBL" id="CP027806">
    <property type="protein sequence ID" value="AXI99480.1"/>
    <property type="molecule type" value="Genomic_DNA"/>
</dbReference>
<accession>A0A345UG79</accession>
<dbReference type="InterPro" id="IPR001463">
    <property type="entry name" value="Na/Ala_symport"/>
</dbReference>
<name>A0A345UG79_9BACT</name>
<dbReference type="PROSITE" id="PS00873">
    <property type="entry name" value="NA_ALANINE_SYMP"/>
    <property type="match status" value="1"/>
</dbReference>
<protein>
    <submittedName>
        <fullName evidence="9">Alanine or glycine:cation symporter, AGCS family</fullName>
    </submittedName>
</protein>
<feature type="transmembrane region" description="Helical" evidence="8">
    <location>
        <begin position="190"/>
        <end position="212"/>
    </location>
</feature>
<evidence type="ECO:0000256" key="4">
    <source>
        <dbReference type="ARBA" id="ARBA00022475"/>
    </source>
</evidence>
<feature type="transmembrane region" description="Helical" evidence="8">
    <location>
        <begin position="353"/>
        <end position="380"/>
    </location>
</feature>
<dbReference type="GO" id="GO:0005886">
    <property type="term" value="C:plasma membrane"/>
    <property type="evidence" value="ECO:0007669"/>
    <property type="project" value="UniProtKB-SubCell"/>
</dbReference>
<feature type="transmembrane region" description="Helical" evidence="8">
    <location>
        <begin position="69"/>
        <end position="92"/>
    </location>
</feature>
<keyword evidence="7 8" id="KW-0472">Membrane</keyword>
<evidence type="ECO:0000256" key="2">
    <source>
        <dbReference type="ARBA" id="ARBA00009261"/>
    </source>
</evidence>
<keyword evidence="4 8" id="KW-1003">Cell membrane</keyword>
<dbReference type="OrthoDB" id="9804874at2"/>
<dbReference type="NCBIfam" id="TIGR00835">
    <property type="entry name" value="agcS"/>
    <property type="match status" value="1"/>
</dbReference>
<dbReference type="PRINTS" id="PR00175">
    <property type="entry name" value="NAALASMPORT"/>
</dbReference>
<dbReference type="PANTHER" id="PTHR30330">
    <property type="entry name" value="AGSS FAMILY TRANSPORTER, SODIUM-ALANINE"/>
    <property type="match status" value="1"/>
</dbReference>
<evidence type="ECO:0000256" key="6">
    <source>
        <dbReference type="ARBA" id="ARBA00022989"/>
    </source>
</evidence>
<keyword evidence="6 8" id="KW-1133">Transmembrane helix</keyword>
<comment type="subcellular location">
    <subcellularLocation>
        <location evidence="1 8">Cell membrane</location>
        <topology evidence="1 8">Multi-pass membrane protein</topology>
    </subcellularLocation>
</comment>
<feature type="transmembrane region" description="Helical" evidence="8">
    <location>
        <begin position="224"/>
        <end position="251"/>
    </location>
</feature>
<feature type="transmembrane region" description="Helical" evidence="8">
    <location>
        <begin position="12"/>
        <end position="34"/>
    </location>
</feature>
<dbReference type="PANTHER" id="PTHR30330:SF3">
    <property type="entry name" value="TRANSCRIPTIONAL REGULATOR, LRP FAMILY"/>
    <property type="match status" value="1"/>
</dbReference>
<evidence type="ECO:0000313" key="10">
    <source>
        <dbReference type="Proteomes" id="UP000254808"/>
    </source>
</evidence>
<dbReference type="Proteomes" id="UP000254808">
    <property type="component" value="Chromosome"/>
</dbReference>
<reference evidence="9 10" key="1">
    <citation type="submission" date="2018-03" db="EMBL/GenBank/DDBJ databases">
        <title>Phenotypic and genomic properties of Cyclonatronum proteinivorum gen. nov., sp. nov., a haloalkaliphilic bacteroidete from soda lakes possessing Na+-translocating rhodopsin.</title>
        <authorList>
            <person name="Toshchakov S.V."/>
            <person name="Korzhenkov A."/>
            <person name="Samarov N.I."/>
            <person name="Kublanov I.V."/>
            <person name="Muntyan M.S."/>
            <person name="Sorokin D.Y."/>
        </authorList>
    </citation>
    <scope>NUCLEOTIDE SEQUENCE [LARGE SCALE GENOMIC DNA]</scope>
    <source>
        <strain evidence="9 10">Omega</strain>
    </source>
</reference>
<evidence type="ECO:0000313" key="9">
    <source>
        <dbReference type="EMBL" id="AXI99480.1"/>
    </source>
</evidence>
<comment type="similarity">
    <text evidence="2 8">Belongs to the alanine or glycine:cation symporter (AGCS) (TC 2.A.25) family.</text>
</comment>
<feature type="transmembrane region" description="Helical" evidence="8">
    <location>
        <begin position="98"/>
        <end position="122"/>
    </location>
</feature>
<feature type="transmembrane region" description="Helical" evidence="8">
    <location>
        <begin position="428"/>
        <end position="448"/>
    </location>
</feature>
<evidence type="ECO:0000256" key="7">
    <source>
        <dbReference type="ARBA" id="ARBA00023136"/>
    </source>
</evidence>
<feature type="transmembrane region" description="Helical" evidence="8">
    <location>
        <begin position="150"/>
        <end position="170"/>
    </location>
</feature>
<evidence type="ECO:0000256" key="1">
    <source>
        <dbReference type="ARBA" id="ARBA00004651"/>
    </source>
</evidence>
<dbReference type="RefSeq" id="WP_114982722.1">
    <property type="nucleotide sequence ID" value="NZ_CP027806.1"/>
</dbReference>
<dbReference type="Gene3D" id="1.20.1740.10">
    <property type="entry name" value="Amino acid/polyamine transporter I"/>
    <property type="match status" value="1"/>
</dbReference>
<sequence length="467" mass="49769">MFERFEELTGTIANLAWGPPLVALLVGGGIFFVIMSRFKPYLYFGHAVGVLTGKYDDPKAEGDINHFQALSAALAATVGMGNIGGVAVAITMGGPGAIFWMWVSAVVGMATKFFTCTLSIMYRGRDSEGKLQGGPMYVIREGLGKKWMPLAYFFSFCGLLGCLPMFQANQLTQIIRDSVLVPMAVVSPEAHFTSDLITGLILMGIVALVIFGGIKRIGTVAATLVPFMVVLYVIGVVYILIINIEVVPYYLGLIVSDAFRGEYVNSESLLGGAVGAVIIIGVRRAAFSNEAGIGTESMAHGAAKTNEPVREGLVAMLEPAIDTLLVCTMTALAILVTGVWLNTDTDGVTLTAMAFSVGLPTIGVPILIVCVSIFALTTMFTYSYYGSKCLGFLAGADKKPYFNYFYALSIVVGSVLSIGAVINILDSAFAMMAIPTMLSTILLAPKVVAAAKDYFARYDRGDFSNED</sequence>
<keyword evidence="3 8" id="KW-0813">Transport</keyword>
<keyword evidence="5 8" id="KW-0812">Transmembrane</keyword>
<keyword evidence="8" id="KW-0769">Symport</keyword>
<dbReference type="KEGG" id="cprv:CYPRO_0193"/>
<dbReference type="GO" id="GO:0005283">
    <property type="term" value="F:amino acid:sodium symporter activity"/>
    <property type="evidence" value="ECO:0007669"/>
    <property type="project" value="InterPro"/>
</dbReference>
<dbReference type="AlphaFoldDB" id="A0A345UG79"/>
<organism evidence="9 10">
    <name type="scientific">Cyclonatronum proteinivorum</name>
    <dbReference type="NCBI Taxonomy" id="1457365"/>
    <lineage>
        <taxon>Bacteria</taxon>
        <taxon>Pseudomonadati</taxon>
        <taxon>Balneolota</taxon>
        <taxon>Balneolia</taxon>
        <taxon>Balneolales</taxon>
        <taxon>Cyclonatronaceae</taxon>
        <taxon>Cyclonatronum</taxon>
    </lineage>
</organism>
<evidence type="ECO:0000256" key="5">
    <source>
        <dbReference type="ARBA" id="ARBA00022692"/>
    </source>
</evidence>
<feature type="transmembrane region" description="Helical" evidence="8">
    <location>
        <begin position="320"/>
        <end position="341"/>
    </location>
</feature>
<keyword evidence="10" id="KW-1185">Reference proteome</keyword>